<dbReference type="EMBL" id="CAJFCJ010000024">
    <property type="protein sequence ID" value="CAD5124897.1"/>
    <property type="molecule type" value="Genomic_DNA"/>
</dbReference>
<comment type="catalytic activity">
    <reaction evidence="11">
        <text>1'-[1,2-diacyl-sn-glycero-3-phospho],3'-[1-acyl-sn-glycero-3-phospho]-glycerol + a 1,2-diacyl-sn-glycero-3-phosphocholine = a cardiolipin + a 1-acyl-sn-glycero-3-phosphocholine</text>
        <dbReference type="Rhea" id="RHEA:33731"/>
        <dbReference type="ChEBI" id="CHEBI:57643"/>
        <dbReference type="ChEBI" id="CHEBI:58168"/>
        <dbReference type="ChEBI" id="CHEBI:62237"/>
        <dbReference type="ChEBI" id="CHEBI:64743"/>
    </reaction>
    <physiologicalReaction direction="left-to-right" evidence="11">
        <dbReference type="Rhea" id="RHEA:33732"/>
    </physiologicalReaction>
    <physiologicalReaction direction="right-to-left" evidence="11">
        <dbReference type="Rhea" id="RHEA:33733"/>
    </physiologicalReaction>
</comment>
<evidence type="ECO:0000256" key="3">
    <source>
        <dbReference type="ARBA" id="ARBA00022679"/>
    </source>
</evidence>
<name>A0A7I8W9W5_9ANNE</name>
<dbReference type="Proteomes" id="UP000549394">
    <property type="component" value="Unassembled WGS sequence"/>
</dbReference>
<dbReference type="InterPro" id="IPR002123">
    <property type="entry name" value="Plipid/glycerol_acylTrfase"/>
</dbReference>
<dbReference type="GO" id="GO:0005743">
    <property type="term" value="C:mitochondrial inner membrane"/>
    <property type="evidence" value="ECO:0007669"/>
    <property type="project" value="UniProtKB-SubCell"/>
</dbReference>
<dbReference type="PRINTS" id="PR00979">
    <property type="entry name" value="TAFAZZIN"/>
</dbReference>
<sequence>MKPSPPWPFDVAQRNPRTWKISSKICISLVGAISKFWCNILNRTNCVDMDQLMDLVKNRDEKVGLITVSNHHSCLDDPVLFGNMPLNILTFTNDKMRWALGASEICYTNKLFSYFFALGRVLPVIRGNGVFQPSMQYILQRLNEGSWIHLFVEGGVNETHEKKRIKWGVGRLIQDAKTLPIILPIWHCGMDDILPNKEPYFPRVGKKVTLVVGKPIYLSGLLRQLRETSKQPQQIWKGLADKIQEELHKLQDEAERIHYCDR</sequence>
<evidence type="ECO:0000256" key="5">
    <source>
        <dbReference type="ARBA" id="ARBA00022792"/>
    </source>
</evidence>
<keyword evidence="9" id="KW-0012">Acyltransferase</keyword>
<evidence type="ECO:0000256" key="2">
    <source>
        <dbReference type="ARBA" id="ARBA00010524"/>
    </source>
</evidence>
<dbReference type="CDD" id="cd07989">
    <property type="entry name" value="LPLAT_AGPAT-like"/>
    <property type="match status" value="1"/>
</dbReference>
<dbReference type="GO" id="GO:0007007">
    <property type="term" value="P:inner mitochondrial membrane organization"/>
    <property type="evidence" value="ECO:0007669"/>
    <property type="project" value="TreeGrafter"/>
</dbReference>
<keyword evidence="6" id="KW-0443">Lipid metabolism</keyword>
<feature type="domain" description="Phospholipid/glycerol acyltransferase" evidence="14">
    <location>
        <begin position="65"/>
        <end position="190"/>
    </location>
</feature>
<dbReference type="GO" id="GO:0005741">
    <property type="term" value="C:mitochondrial outer membrane"/>
    <property type="evidence" value="ECO:0007669"/>
    <property type="project" value="UniProtKB-SubCell"/>
</dbReference>
<evidence type="ECO:0000256" key="9">
    <source>
        <dbReference type="ARBA" id="ARBA00023315"/>
    </source>
</evidence>
<proteinExistence type="inferred from homology"/>
<comment type="similarity">
    <text evidence="2 13">Belongs to the taffazin family.</text>
</comment>
<reference evidence="15 16" key="1">
    <citation type="submission" date="2020-08" db="EMBL/GenBank/DDBJ databases">
        <authorList>
            <person name="Hejnol A."/>
        </authorList>
    </citation>
    <scope>NUCLEOTIDE SEQUENCE [LARGE SCALE GENOMIC DNA]</scope>
</reference>
<evidence type="ECO:0000256" key="4">
    <source>
        <dbReference type="ARBA" id="ARBA00022787"/>
    </source>
</evidence>
<keyword evidence="3" id="KW-0808">Transferase</keyword>
<dbReference type="SMART" id="SM00563">
    <property type="entry name" value="PlsC"/>
    <property type="match status" value="1"/>
</dbReference>
<keyword evidence="7" id="KW-0496">Mitochondrion</keyword>
<keyword evidence="16" id="KW-1185">Reference proteome</keyword>
<evidence type="ECO:0000256" key="8">
    <source>
        <dbReference type="ARBA" id="ARBA00023136"/>
    </source>
</evidence>
<accession>A0A7I8W9W5</accession>
<dbReference type="Pfam" id="PF01553">
    <property type="entry name" value="Acyltransferase"/>
    <property type="match status" value="1"/>
</dbReference>
<evidence type="ECO:0000256" key="6">
    <source>
        <dbReference type="ARBA" id="ARBA00023098"/>
    </source>
</evidence>
<dbReference type="SUPFAM" id="SSF69593">
    <property type="entry name" value="Glycerol-3-phosphate (1)-acyltransferase"/>
    <property type="match status" value="1"/>
</dbReference>
<comment type="subcellular location">
    <subcellularLocation>
        <location evidence="1">Mitochondrion inner membrane</location>
        <topology evidence="1">Peripheral membrane protein</topology>
        <orientation evidence="1">Intermembrane side</orientation>
    </subcellularLocation>
    <subcellularLocation>
        <location evidence="10">Mitochondrion outer membrane</location>
        <topology evidence="10">Peripheral membrane protein</topology>
        <orientation evidence="10">Intermembrane side</orientation>
    </subcellularLocation>
</comment>
<evidence type="ECO:0000256" key="10">
    <source>
        <dbReference type="ARBA" id="ARBA00024323"/>
    </source>
</evidence>
<keyword evidence="4" id="KW-1000">Mitochondrion outer membrane</keyword>
<gene>
    <name evidence="15" type="ORF">DGYR_LOCUS12371</name>
</gene>
<evidence type="ECO:0000313" key="15">
    <source>
        <dbReference type="EMBL" id="CAD5124897.1"/>
    </source>
</evidence>
<evidence type="ECO:0000256" key="7">
    <source>
        <dbReference type="ARBA" id="ARBA00023128"/>
    </source>
</evidence>
<organism evidence="15 16">
    <name type="scientific">Dimorphilus gyrociliatus</name>
    <dbReference type="NCBI Taxonomy" id="2664684"/>
    <lineage>
        <taxon>Eukaryota</taxon>
        <taxon>Metazoa</taxon>
        <taxon>Spiralia</taxon>
        <taxon>Lophotrochozoa</taxon>
        <taxon>Annelida</taxon>
        <taxon>Polychaeta</taxon>
        <taxon>Polychaeta incertae sedis</taxon>
        <taxon>Dinophilidae</taxon>
        <taxon>Dimorphilus</taxon>
    </lineage>
</organism>
<dbReference type="AlphaFoldDB" id="A0A7I8W9W5"/>
<evidence type="ECO:0000256" key="1">
    <source>
        <dbReference type="ARBA" id="ARBA00004137"/>
    </source>
</evidence>
<evidence type="ECO:0000259" key="14">
    <source>
        <dbReference type="SMART" id="SM00563"/>
    </source>
</evidence>
<keyword evidence="8" id="KW-0472">Membrane</keyword>
<comment type="catalytic activity">
    <reaction evidence="12">
        <text>1,2-di-(9Z-octadecenoyl)-sn-glycero-3-phosphocholine + 1-hexadecanoyl-sn-glycero-3-phosphocholine = 1-hexadecanoyl-2-(9Z-octadecenoyl)-sn-glycero-3-phosphocholine + 1-(9Z-octadecenoyl)-sn-glycero-3-phosphocholine</text>
        <dbReference type="Rhea" id="RHEA:43816"/>
        <dbReference type="ChEBI" id="CHEBI:28610"/>
        <dbReference type="ChEBI" id="CHEBI:72998"/>
        <dbReference type="ChEBI" id="CHEBI:73001"/>
        <dbReference type="ChEBI" id="CHEBI:74669"/>
    </reaction>
    <physiologicalReaction direction="left-to-right" evidence="12">
        <dbReference type="Rhea" id="RHEA:43817"/>
    </physiologicalReaction>
    <physiologicalReaction direction="right-to-left" evidence="12">
        <dbReference type="Rhea" id="RHEA:43818"/>
    </physiologicalReaction>
</comment>
<dbReference type="PANTHER" id="PTHR12497">
    <property type="entry name" value="TAZ PROTEIN TAFAZZIN"/>
    <property type="match status" value="1"/>
</dbReference>
<evidence type="ECO:0000256" key="12">
    <source>
        <dbReference type="ARBA" id="ARBA00049543"/>
    </source>
</evidence>
<evidence type="ECO:0000256" key="11">
    <source>
        <dbReference type="ARBA" id="ARBA00047906"/>
    </source>
</evidence>
<dbReference type="GO" id="GO:0047184">
    <property type="term" value="F:1-acylglycerophosphocholine O-acyltransferase activity"/>
    <property type="evidence" value="ECO:0007669"/>
    <property type="project" value="TreeGrafter"/>
</dbReference>
<protein>
    <recommendedName>
        <fullName evidence="13">Tafazzin family protein</fullName>
    </recommendedName>
</protein>
<keyword evidence="5" id="KW-0999">Mitochondrion inner membrane</keyword>
<dbReference type="OrthoDB" id="193467at2759"/>
<dbReference type="GO" id="GO:0035965">
    <property type="term" value="P:cardiolipin acyl-chain remodeling"/>
    <property type="evidence" value="ECO:0007669"/>
    <property type="project" value="TreeGrafter"/>
</dbReference>
<evidence type="ECO:0000256" key="13">
    <source>
        <dbReference type="RuleBase" id="RU365062"/>
    </source>
</evidence>
<evidence type="ECO:0000313" key="16">
    <source>
        <dbReference type="Proteomes" id="UP000549394"/>
    </source>
</evidence>
<dbReference type="InterPro" id="IPR000872">
    <property type="entry name" value="Tafazzin"/>
</dbReference>
<dbReference type="PANTHER" id="PTHR12497:SF0">
    <property type="entry name" value="TAFAZZIN"/>
    <property type="match status" value="1"/>
</dbReference>
<comment type="caution">
    <text evidence="15">The sequence shown here is derived from an EMBL/GenBank/DDBJ whole genome shotgun (WGS) entry which is preliminary data.</text>
</comment>